<proteinExistence type="predicted"/>
<keyword evidence="1" id="KW-0472">Membrane</keyword>
<dbReference type="Pfam" id="PF07509">
    <property type="entry name" value="DUF1523"/>
    <property type="match status" value="1"/>
</dbReference>
<keyword evidence="1" id="KW-0812">Transmembrane</keyword>
<keyword evidence="3" id="KW-1185">Reference proteome</keyword>
<dbReference type="STRING" id="245187.SAMN04488003_107102"/>
<dbReference type="Proteomes" id="UP000199585">
    <property type="component" value="Unassembled WGS sequence"/>
</dbReference>
<sequence length="225" mass="25717">MRFLAFVFRALPLILFGLVLHYALPQHDVVRVTSTEVIRTDLGPINQFFYARGDAGSAAQASRDLRLISTQKQQTWLLGFVQRDTTETMVYRNEDTGWIWPPYFKFDSADLQAEAAAAARSDGWYAITHYGWRINLASIYPNAVSIRPVAGPDAVIWPWFNIAFFVFALLTFVLGRSAWVRLRERLFDPTLDAVGDRMDLAEARMDARRARMRRWFGGKGPGDHI</sequence>
<evidence type="ECO:0008006" key="4">
    <source>
        <dbReference type="Google" id="ProtNLM"/>
    </source>
</evidence>
<evidence type="ECO:0000256" key="1">
    <source>
        <dbReference type="SAM" id="Phobius"/>
    </source>
</evidence>
<dbReference type="InterPro" id="IPR011088">
    <property type="entry name" value="Phage_phiNM3_A0EWY4"/>
</dbReference>
<dbReference type="OrthoDB" id="5354324at2"/>
<organism evidence="2 3">
    <name type="scientific">Loktanella fryxellensis</name>
    <dbReference type="NCBI Taxonomy" id="245187"/>
    <lineage>
        <taxon>Bacteria</taxon>
        <taxon>Pseudomonadati</taxon>
        <taxon>Pseudomonadota</taxon>
        <taxon>Alphaproteobacteria</taxon>
        <taxon>Rhodobacterales</taxon>
        <taxon>Roseobacteraceae</taxon>
        <taxon>Loktanella</taxon>
    </lineage>
</organism>
<gene>
    <name evidence="2" type="ORF">SAMN04488003_107102</name>
</gene>
<accession>A0A1H8CVC4</accession>
<evidence type="ECO:0000313" key="3">
    <source>
        <dbReference type="Proteomes" id="UP000199585"/>
    </source>
</evidence>
<feature type="transmembrane region" description="Helical" evidence="1">
    <location>
        <begin position="156"/>
        <end position="175"/>
    </location>
</feature>
<name>A0A1H8CVC4_9RHOB</name>
<evidence type="ECO:0000313" key="2">
    <source>
        <dbReference type="EMBL" id="SEM98298.1"/>
    </source>
</evidence>
<dbReference type="EMBL" id="FOCI01000007">
    <property type="protein sequence ID" value="SEM98298.1"/>
    <property type="molecule type" value="Genomic_DNA"/>
</dbReference>
<reference evidence="2 3" key="1">
    <citation type="submission" date="2016-10" db="EMBL/GenBank/DDBJ databases">
        <authorList>
            <person name="de Groot N.N."/>
        </authorList>
    </citation>
    <scope>NUCLEOTIDE SEQUENCE [LARGE SCALE GENOMIC DNA]</scope>
    <source>
        <strain evidence="2 3">DSM 16213</strain>
    </source>
</reference>
<dbReference type="AlphaFoldDB" id="A0A1H8CVC4"/>
<protein>
    <recommendedName>
        <fullName evidence="4">DUF1523 domain-containing protein</fullName>
    </recommendedName>
</protein>
<dbReference type="RefSeq" id="WP_089901029.1">
    <property type="nucleotide sequence ID" value="NZ_FOCI01000007.1"/>
</dbReference>
<keyword evidence="1" id="KW-1133">Transmembrane helix</keyword>